<keyword evidence="2" id="KW-0479">Metal-binding</keyword>
<evidence type="ECO:0000313" key="6">
    <source>
        <dbReference type="Proteomes" id="UP000275267"/>
    </source>
</evidence>
<keyword evidence="6" id="KW-1185">Reference proteome</keyword>
<dbReference type="GO" id="GO:0016787">
    <property type="term" value="F:hydrolase activity"/>
    <property type="evidence" value="ECO:0007669"/>
    <property type="project" value="InterPro"/>
</dbReference>
<feature type="domain" description="Serine/threonine specific protein phosphatases" evidence="4">
    <location>
        <begin position="571"/>
        <end position="822"/>
    </location>
</feature>
<dbReference type="Gene3D" id="3.60.21.10">
    <property type="match status" value="2"/>
</dbReference>
<dbReference type="OrthoDB" id="445564at2759"/>
<dbReference type="InterPro" id="IPR006186">
    <property type="entry name" value="Ser/Thr-sp_prot-phosphatase"/>
</dbReference>
<proteinExistence type="predicted"/>
<dbReference type="GO" id="GO:0046872">
    <property type="term" value="F:metal ion binding"/>
    <property type="evidence" value="ECO:0007669"/>
    <property type="project" value="UniProtKB-KW"/>
</dbReference>
<comment type="cofactor">
    <cofactor evidence="1">
        <name>Mn(2+)</name>
        <dbReference type="ChEBI" id="CHEBI:29035"/>
    </cofactor>
</comment>
<dbReference type="PANTHER" id="PTHR45668:SF9">
    <property type="entry name" value="SERINE_THREONINE-PROTEIN PHOSPHATASE 7"/>
    <property type="match status" value="1"/>
</dbReference>
<dbReference type="InterPro" id="IPR004843">
    <property type="entry name" value="Calcineurin-like_PHP"/>
</dbReference>
<dbReference type="PRINTS" id="PR00114">
    <property type="entry name" value="STPHPHTASE"/>
</dbReference>
<name>A0A3L6RSG3_PANMI</name>
<organism evidence="5 6">
    <name type="scientific">Panicum miliaceum</name>
    <name type="common">Proso millet</name>
    <name type="synonym">Broomcorn millet</name>
    <dbReference type="NCBI Taxonomy" id="4540"/>
    <lineage>
        <taxon>Eukaryota</taxon>
        <taxon>Viridiplantae</taxon>
        <taxon>Streptophyta</taxon>
        <taxon>Embryophyta</taxon>
        <taxon>Tracheophyta</taxon>
        <taxon>Spermatophyta</taxon>
        <taxon>Magnoliopsida</taxon>
        <taxon>Liliopsida</taxon>
        <taxon>Poales</taxon>
        <taxon>Poaceae</taxon>
        <taxon>PACMAD clade</taxon>
        <taxon>Panicoideae</taxon>
        <taxon>Panicodae</taxon>
        <taxon>Paniceae</taxon>
        <taxon>Panicinae</taxon>
        <taxon>Panicum</taxon>
        <taxon>Panicum sect. Panicum</taxon>
    </lineage>
</organism>
<dbReference type="PANTHER" id="PTHR45668">
    <property type="entry name" value="SERINE/THREONINE-PROTEIN PHOSPHATASE 5-RELATED"/>
    <property type="match status" value="1"/>
</dbReference>
<dbReference type="InterPro" id="IPR029052">
    <property type="entry name" value="Metallo-depent_PP-like"/>
</dbReference>
<dbReference type="Proteomes" id="UP000275267">
    <property type="component" value="Unassembled WGS sequence"/>
</dbReference>
<dbReference type="InterPro" id="IPR051134">
    <property type="entry name" value="PPP_phosphatase"/>
</dbReference>
<protein>
    <recommendedName>
        <fullName evidence="4">Serine/threonine specific protein phosphatases domain-containing protein</fullName>
    </recommendedName>
</protein>
<reference evidence="6" key="1">
    <citation type="journal article" date="2019" name="Nat. Commun.">
        <title>The genome of broomcorn millet.</title>
        <authorList>
            <person name="Zou C."/>
            <person name="Miki D."/>
            <person name="Li D."/>
            <person name="Tang Q."/>
            <person name="Xiao L."/>
            <person name="Rajput S."/>
            <person name="Deng P."/>
            <person name="Jia W."/>
            <person name="Huang R."/>
            <person name="Zhang M."/>
            <person name="Sun Y."/>
            <person name="Hu J."/>
            <person name="Fu X."/>
            <person name="Schnable P.S."/>
            <person name="Li F."/>
            <person name="Zhang H."/>
            <person name="Feng B."/>
            <person name="Zhu X."/>
            <person name="Liu R."/>
            <person name="Schnable J.C."/>
            <person name="Zhu J.-K."/>
            <person name="Zhang H."/>
        </authorList>
    </citation>
    <scope>NUCLEOTIDE SEQUENCE [LARGE SCALE GENOMIC DNA]</scope>
</reference>
<dbReference type="InterPro" id="IPR019557">
    <property type="entry name" value="AminoTfrase-like_pln_mobile"/>
</dbReference>
<comment type="caution">
    <text evidence="5">The sequence shown here is derived from an EMBL/GenBank/DDBJ whole genome shotgun (WGS) entry which is preliminary data.</text>
</comment>
<evidence type="ECO:0000256" key="3">
    <source>
        <dbReference type="ARBA" id="ARBA00023211"/>
    </source>
</evidence>
<sequence>MSTTQFLNEEQSVGTDSVKLLQVPPGDHKSSVAQLRPKEVISYRALRLGIPMHDSCKENLQKLGLYQVATLGSINIYPNIVASLIERWRPETHSFHLPFGEMTVTLQDKLLHTTVPEKAFRVKMVRGEETYSSYHLRREWLHKEFARAPSGESRDYVDAYTRAFCLDLIGSILLPDSTGDSIPAMYIQFLEDLESPPRYNWGAAVLAHLYRSLCRASFASSKFVYGPLMLLQLWHWNRFSIARPVLVDGTACPSLGGEDLESRPPFGIKWSGHHSFRDSPHNGIEFYREQYEKVTESKVVWQPYDEKISLLHPRVRKESALWLARVPLIHFCVVEDHYPDRVMRQFGLFQSIPPPMPRDWASSVILHKFVYGGGDWAVKHAEYVSVWQELSSVTVTEERPYDPTTRDQYWQWFEQEAVFRRAVALDLEEASYGIKCVQNQGTRKIGKTILKFCRARLQNSGHIHALNNMLQKYNLPLEIDDIQDDSESEVMNVPVADSIEESQFDQFLRQQEFNTENAECMCAIEPRLDPPATPVHWPEDGILTREWITNLSAILDWSSRHLKPSLLPTVLPTMVVEKLLLLASVHLHAEPNCVVIDPRPDQTVTIVGDVHGQLHDLLFLLQAAGFPSDKRMFVFNGDYVDRGAWGFETLIVLLAWKVFLVDCVFLLRGNHESKDCTLAYGFHKEVLAKYGNEGEKVYQMCLKCFADLPLASVLSPNEERGLDLLWGPDVTQEFLETNNLKLIIRSHEGPDARHNNDDLPGVDKGYAVDHVVKSGKLITLFSAPDYPQFQASENRYNNDGAYIVLGPPDFADPEYHSFKAVKPRPEALPYYDVEPDEELDLEGMSLGSHH</sequence>
<dbReference type="Pfam" id="PF10536">
    <property type="entry name" value="PMD"/>
    <property type="match status" value="1"/>
</dbReference>
<evidence type="ECO:0000256" key="2">
    <source>
        <dbReference type="ARBA" id="ARBA00022723"/>
    </source>
</evidence>
<evidence type="ECO:0000259" key="4">
    <source>
        <dbReference type="SMART" id="SM00156"/>
    </source>
</evidence>
<dbReference type="Pfam" id="PF00149">
    <property type="entry name" value="Metallophos"/>
    <property type="match status" value="1"/>
</dbReference>
<dbReference type="STRING" id="4540.A0A3L6RSG3"/>
<keyword evidence="3" id="KW-0464">Manganese</keyword>
<dbReference type="EMBL" id="PQIB02000007">
    <property type="protein sequence ID" value="RLN08728.1"/>
    <property type="molecule type" value="Genomic_DNA"/>
</dbReference>
<dbReference type="SUPFAM" id="SSF56300">
    <property type="entry name" value="Metallo-dependent phosphatases"/>
    <property type="match status" value="1"/>
</dbReference>
<accession>A0A3L6RSG3</accession>
<evidence type="ECO:0000256" key="1">
    <source>
        <dbReference type="ARBA" id="ARBA00001936"/>
    </source>
</evidence>
<gene>
    <name evidence="5" type="ORF">C2845_PM11G22280</name>
</gene>
<dbReference type="SMART" id="SM00156">
    <property type="entry name" value="PP2Ac"/>
    <property type="match status" value="1"/>
</dbReference>
<dbReference type="AlphaFoldDB" id="A0A3L6RSG3"/>
<evidence type="ECO:0000313" key="5">
    <source>
        <dbReference type="EMBL" id="RLN08728.1"/>
    </source>
</evidence>